<keyword evidence="2" id="KW-1185">Reference proteome</keyword>
<gene>
    <name evidence="1" type="ORF">E2C01_050179</name>
</gene>
<organism evidence="1 2">
    <name type="scientific">Portunus trituberculatus</name>
    <name type="common">Swimming crab</name>
    <name type="synonym">Neptunus trituberculatus</name>
    <dbReference type="NCBI Taxonomy" id="210409"/>
    <lineage>
        <taxon>Eukaryota</taxon>
        <taxon>Metazoa</taxon>
        <taxon>Ecdysozoa</taxon>
        <taxon>Arthropoda</taxon>
        <taxon>Crustacea</taxon>
        <taxon>Multicrustacea</taxon>
        <taxon>Malacostraca</taxon>
        <taxon>Eumalacostraca</taxon>
        <taxon>Eucarida</taxon>
        <taxon>Decapoda</taxon>
        <taxon>Pleocyemata</taxon>
        <taxon>Brachyura</taxon>
        <taxon>Eubrachyura</taxon>
        <taxon>Portunoidea</taxon>
        <taxon>Portunidae</taxon>
        <taxon>Portuninae</taxon>
        <taxon>Portunus</taxon>
    </lineage>
</organism>
<reference evidence="1 2" key="1">
    <citation type="submission" date="2019-05" db="EMBL/GenBank/DDBJ databases">
        <title>Another draft genome of Portunus trituberculatus and its Hox gene families provides insights of decapod evolution.</title>
        <authorList>
            <person name="Jeong J.-H."/>
            <person name="Song I."/>
            <person name="Kim S."/>
            <person name="Choi T."/>
            <person name="Kim D."/>
            <person name="Ryu S."/>
            <person name="Kim W."/>
        </authorList>
    </citation>
    <scope>NUCLEOTIDE SEQUENCE [LARGE SCALE GENOMIC DNA]</scope>
    <source>
        <tissue evidence="1">Muscle</tissue>
    </source>
</reference>
<comment type="caution">
    <text evidence="1">The sequence shown here is derived from an EMBL/GenBank/DDBJ whole genome shotgun (WGS) entry which is preliminary data.</text>
</comment>
<dbReference type="AlphaFoldDB" id="A0A5B7GFS3"/>
<proteinExistence type="predicted"/>
<dbReference type="EMBL" id="VSRR010013786">
    <property type="protein sequence ID" value="MPC56225.1"/>
    <property type="molecule type" value="Genomic_DNA"/>
</dbReference>
<protein>
    <submittedName>
        <fullName evidence="1">Uncharacterized protein</fullName>
    </submittedName>
</protein>
<accession>A0A5B7GFS3</accession>
<dbReference type="Proteomes" id="UP000324222">
    <property type="component" value="Unassembled WGS sequence"/>
</dbReference>
<evidence type="ECO:0000313" key="1">
    <source>
        <dbReference type="EMBL" id="MPC56225.1"/>
    </source>
</evidence>
<name>A0A5B7GFS3_PORTR</name>
<sequence length="78" mass="8080">MLVIAGSPEDLECDPTGIGDVAASLYWLMVAMQGRQGRGQCQAVPPLLRLLCKCGGKTIACPPPLPLGKVNTDGCGII</sequence>
<evidence type="ECO:0000313" key="2">
    <source>
        <dbReference type="Proteomes" id="UP000324222"/>
    </source>
</evidence>